<feature type="transmembrane region" description="Helical" evidence="7">
    <location>
        <begin position="354"/>
        <end position="375"/>
    </location>
</feature>
<evidence type="ECO:0000256" key="6">
    <source>
        <dbReference type="ARBA" id="ARBA00038076"/>
    </source>
</evidence>
<feature type="transmembrane region" description="Helical" evidence="7">
    <location>
        <begin position="325"/>
        <end position="348"/>
    </location>
</feature>
<keyword evidence="2" id="KW-1003">Cell membrane</keyword>
<evidence type="ECO:0000256" key="4">
    <source>
        <dbReference type="ARBA" id="ARBA00022989"/>
    </source>
</evidence>
<keyword evidence="3 7" id="KW-0812">Transmembrane</keyword>
<sequence length="392" mass="43844">MLKHLFKLIWNKKKQNFLLMTEIFFSFLIMFAVFTLAVYNYQNYRRPMGFTYDDVWALSYYSKDRSDMSEDSLNLFYETLKQAIGNAPEVAAVSYVSNNSPFSMSENSSTISSGKQNVMTDHYSGDDDYPRVLQPVLLSGRWFGREDDGAKLAPVVINQALKEEFFPGEDAIGKVMKVGDREVRITGVVQNMKDKGDYKSVRPAIYQRTGKGSYAWLSRMLIKVKPGADAGFESRLYKQVAGIMQDANVEIEHLTEKRVVKNSITLIPLIIFGVIAGFLIINVSLGLFGVLWYTISKRKAEIGLRRAMGATGGAITRQVVSETMVLTSISVVTGLIFAVQFPLLNVFFMPKGVYIIAIVLAALFIYALAVLCALYPGRQAANIYPAVALHED</sequence>
<dbReference type="AlphaFoldDB" id="A0A3N4PM70"/>
<gene>
    <name evidence="10" type="ORF">EGT74_26955</name>
</gene>
<evidence type="ECO:0000256" key="3">
    <source>
        <dbReference type="ARBA" id="ARBA00022692"/>
    </source>
</evidence>
<feature type="transmembrane region" description="Helical" evidence="7">
    <location>
        <begin position="266"/>
        <end position="295"/>
    </location>
</feature>
<feature type="domain" description="MacB-like periplasmic core" evidence="9">
    <location>
        <begin position="47"/>
        <end position="230"/>
    </location>
</feature>
<keyword evidence="11" id="KW-1185">Reference proteome</keyword>
<dbReference type="Proteomes" id="UP000278351">
    <property type="component" value="Unassembled WGS sequence"/>
</dbReference>
<dbReference type="OrthoDB" id="8769057at2"/>
<dbReference type="InterPro" id="IPR025857">
    <property type="entry name" value="MacB_PCD"/>
</dbReference>
<dbReference type="EMBL" id="RPDH01000003">
    <property type="protein sequence ID" value="RPE05991.1"/>
    <property type="molecule type" value="Genomic_DNA"/>
</dbReference>
<comment type="similarity">
    <text evidence="6">Belongs to the ABC-4 integral membrane protein family.</text>
</comment>
<keyword evidence="5 7" id="KW-0472">Membrane</keyword>
<feature type="transmembrane region" description="Helical" evidence="7">
    <location>
        <begin position="21"/>
        <end position="41"/>
    </location>
</feature>
<proteinExistence type="inferred from homology"/>
<evidence type="ECO:0000313" key="11">
    <source>
        <dbReference type="Proteomes" id="UP000278351"/>
    </source>
</evidence>
<dbReference type="Pfam" id="PF02687">
    <property type="entry name" value="FtsX"/>
    <property type="match status" value="1"/>
</dbReference>
<dbReference type="InterPro" id="IPR003838">
    <property type="entry name" value="ABC3_permease_C"/>
</dbReference>
<dbReference type="PANTHER" id="PTHR30572:SF4">
    <property type="entry name" value="ABC TRANSPORTER PERMEASE YTRF"/>
    <property type="match status" value="1"/>
</dbReference>
<evidence type="ECO:0000259" key="8">
    <source>
        <dbReference type="Pfam" id="PF02687"/>
    </source>
</evidence>
<dbReference type="InterPro" id="IPR050250">
    <property type="entry name" value="Macrolide_Exporter_MacB"/>
</dbReference>
<dbReference type="RefSeq" id="WP_123849642.1">
    <property type="nucleotide sequence ID" value="NZ_RPDH01000003.1"/>
</dbReference>
<accession>A0A3N4PM70</accession>
<dbReference type="PANTHER" id="PTHR30572">
    <property type="entry name" value="MEMBRANE COMPONENT OF TRANSPORTER-RELATED"/>
    <property type="match status" value="1"/>
</dbReference>
<dbReference type="Pfam" id="PF12704">
    <property type="entry name" value="MacB_PCD"/>
    <property type="match status" value="1"/>
</dbReference>
<name>A0A3N4PM70_9BACT</name>
<organism evidence="10 11">
    <name type="scientific">Chitinophaga lutea</name>
    <dbReference type="NCBI Taxonomy" id="2488634"/>
    <lineage>
        <taxon>Bacteria</taxon>
        <taxon>Pseudomonadati</taxon>
        <taxon>Bacteroidota</taxon>
        <taxon>Chitinophagia</taxon>
        <taxon>Chitinophagales</taxon>
        <taxon>Chitinophagaceae</taxon>
        <taxon>Chitinophaga</taxon>
    </lineage>
</organism>
<evidence type="ECO:0000256" key="5">
    <source>
        <dbReference type="ARBA" id="ARBA00023136"/>
    </source>
</evidence>
<evidence type="ECO:0000256" key="1">
    <source>
        <dbReference type="ARBA" id="ARBA00004651"/>
    </source>
</evidence>
<comment type="subcellular location">
    <subcellularLocation>
        <location evidence="1">Cell membrane</location>
        <topology evidence="1">Multi-pass membrane protein</topology>
    </subcellularLocation>
</comment>
<dbReference type="GO" id="GO:0022857">
    <property type="term" value="F:transmembrane transporter activity"/>
    <property type="evidence" value="ECO:0007669"/>
    <property type="project" value="TreeGrafter"/>
</dbReference>
<evidence type="ECO:0000256" key="7">
    <source>
        <dbReference type="SAM" id="Phobius"/>
    </source>
</evidence>
<dbReference type="GO" id="GO:0005886">
    <property type="term" value="C:plasma membrane"/>
    <property type="evidence" value="ECO:0007669"/>
    <property type="project" value="UniProtKB-SubCell"/>
</dbReference>
<evidence type="ECO:0000256" key="2">
    <source>
        <dbReference type="ARBA" id="ARBA00022475"/>
    </source>
</evidence>
<evidence type="ECO:0000313" key="10">
    <source>
        <dbReference type="EMBL" id="RPE05991.1"/>
    </source>
</evidence>
<protein>
    <submittedName>
        <fullName evidence="10">FtsX-like permease family protein</fullName>
    </submittedName>
</protein>
<keyword evidence="4 7" id="KW-1133">Transmembrane helix</keyword>
<evidence type="ECO:0000259" key="9">
    <source>
        <dbReference type="Pfam" id="PF12704"/>
    </source>
</evidence>
<reference evidence="10 11" key="1">
    <citation type="submission" date="2018-11" db="EMBL/GenBank/DDBJ databases">
        <title>Chitinophaga lutea sp.nov., isolate from arsenic contaminated soil.</title>
        <authorList>
            <person name="Zong Y."/>
        </authorList>
    </citation>
    <scope>NUCLEOTIDE SEQUENCE [LARGE SCALE GENOMIC DNA]</scope>
    <source>
        <strain evidence="10 11">ZY74</strain>
    </source>
</reference>
<comment type="caution">
    <text evidence="10">The sequence shown here is derived from an EMBL/GenBank/DDBJ whole genome shotgun (WGS) entry which is preliminary data.</text>
</comment>
<feature type="domain" description="ABC3 transporter permease C-terminal" evidence="8">
    <location>
        <begin position="274"/>
        <end position="385"/>
    </location>
</feature>